<dbReference type="EC" id="3.2.1.52" evidence="3"/>
<dbReference type="InterPro" id="IPR015882">
    <property type="entry name" value="HEX_bac_N"/>
</dbReference>
<feature type="domain" description="Glycoside hydrolase family 20 catalytic" evidence="7">
    <location>
        <begin position="150"/>
        <end position="498"/>
    </location>
</feature>
<keyword evidence="10" id="KW-1185">Reference proteome</keyword>
<dbReference type="KEGG" id="bfc:BacF7301_24290"/>
<evidence type="ECO:0000256" key="2">
    <source>
        <dbReference type="ARBA" id="ARBA00006285"/>
    </source>
</evidence>
<dbReference type="GO" id="GO:0005975">
    <property type="term" value="P:carbohydrate metabolic process"/>
    <property type="evidence" value="ECO:0007669"/>
    <property type="project" value="InterPro"/>
</dbReference>
<comment type="catalytic activity">
    <reaction evidence="1">
        <text>Hydrolysis of terminal non-reducing N-acetyl-D-hexosamine residues in N-acetyl-beta-D-hexosaminides.</text>
        <dbReference type="EC" id="3.2.1.52"/>
    </reaction>
</comment>
<evidence type="ECO:0000256" key="4">
    <source>
        <dbReference type="ARBA" id="ARBA00022801"/>
    </source>
</evidence>
<evidence type="ECO:0000259" key="8">
    <source>
        <dbReference type="Pfam" id="PF02838"/>
    </source>
</evidence>
<dbReference type="PANTHER" id="PTHR22600:SF57">
    <property type="entry name" value="BETA-N-ACETYLHEXOSAMINIDASE"/>
    <property type="match status" value="1"/>
</dbReference>
<feature type="active site" description="Proton donor" evidence="6">
    <location>
        <position position="325"/>
    </location>
</feature>
<dbReference type="CDD" id="cd06563">
    <property type="entry name" value="GH20_chitobiase-like"/>
    <property type="match status" value="1"/>
</dbReference>
<dbReference type="PRINTS" id="PR00738">
    <property type="entry name" value="GLHYDRLASE20"/>
</dbReference>
<sequence length="516" mass="59144">MRITYILIFLLAATFFPFPLKAEDSIRLIPQPAEIRIQSGTLPISGSIDISYSPILNKEATLLSKYLQESELTVQLHPDKPGAMIQLQISPTVLPAHKEGYILQISNRNIQIKSPSSTGIFYGIQSLRQLIGKYPDRRLPQLTITDYPNFSWRAFMLDEARYFKGKEVVCRLLDQMAYLKMNTFHWHLTDDQGWRIEIKKFPKLTEIGSYRDSSEINHFESDVFDGKPHSGYYTQKEIKEIVKYARERHINIVPEIEMPGHASAAIASYPWLGTNNESIKVPGKFGVHYNVYNVADPKVLDALKDILTEVIELFPSPVIHIGGDEVKYNQWKESPIVQAYMQKHALQTPAELQVHFTNGISNWLSSKGKRMMGWNEITGSKLHEYQSSTDTAIQNEKLAKNAIVHCWKGDYSLIKEAIENGYDIVNAYHEYTYLDYDYKKIPLEKAYHFNPVPEGLTVGQRIHVLGVSCQMWGEFIPTVESMDKLLFPRIAAYAETGWCLEKNKNFQQFSAALKTH</sequence>
<keyword evidence="5" id="KW-0326">Glycosidase</keyword>
<comment type="similarity">
    <text evidence="2">Belongs to the glycosyl hydrolase 20 family.</text>
</comment>
<dbReference type="InterPro" id="IPR015883">
    <property type="entry name" value="Glyco_hydro_20_cat"/>
</dbReference>
<proteinExistence type="inferred from homology"/>
<dbReference type="EMBL" id="CP050831">
    <property type="protein sequence ID" value="QIU97083.1"/>
    <property type="molecule type" value="Genomic_DNA"/>
</dbReference>
<dbReference type="Pfam" id="PF00728">
    <property type="entry name" value="Glyco_hydro_20"/>
    <property type="match status" value="1"/>
</dbReference>
<evidence type="ECO:0000256" key="6">
    <source>
        <dbReference type="PIRSR" id="PIRSR625705-1"/>
    </source>
</evidence>
<dbReference type="Proteomes" id="UP000501780">
    <property type="component" value="Chromosome"/>
</dbReference>
<dbReference type="SUPFAM" id="SSF55545">
    <property type="entry name" value="beta-N-acetylhexosaminidase-like domain"/>
    <property type="match status" value="1"/>
</dbReference>
<evidence type="ECO:0000259" key="7">
    <source>
        <dbReference type="Pfam" id="PF00728"/>
    </source>
</evidence>
<name>A0A6H0KVA4_9BACE</name>
<evidence type="ECO:0000313" key="9">
    <source>
        <dbReference type="EMBL" id="QIU97083.1"/>
    </source>
</evidence>
<dbReference type="Gene3D" id="3.20.20.80">
    <property type="entry name" value="Glycosidases"/>
    <property type="match status" value="1"/>
</dbReference>
<dbReference type="AlphaFoldDB" id="A0A6H0KVA4"/>
<dbReference type="PANTHER" id="PTHR22600">
    <property type="entry name" value="BETA-HEXOSAMINIDASE"/>
    <property type="match status" value="1"/>
</dbReference>
<dbReference type="GO" id="GO:0016020">
    <property type="term" value="C:membrane"/>
    <property type="evidence" value="ECO:0007669"/>
    <property type="project" value="TreeGrafter"/>
</dbReference>
<dbReference type="PIRSF" id="PIRSF001093">
    <property type="entry name" value="B-hxosamndse_ab_euk"/>
    <property type="match status" value="1"/>
</dbReference>
<dbReference type="SUPFAM" id="SSF51445">
    <property type="entry name" value="(Trans)glycosidases"/>
    <property type="match status" value="1"/>
</dbReference>
<dbReference type="GO" id="GO:0004563">
    <property type="term" value="F:beta-N-acetylhexosaminidase activity"/>
    <property type="evidence" value="ECO:0007669"/>
    <property type="project" value="UniProtKB-EC"/>
</dbReference>
<dbReference type="InterPro" id="IPR029018">
    <property type="entry name" value="Hex-like_dom2"/>
</dbReference>
<accession>A0A6H0KVA4</accession>
<gene>
    <name evidence="9" type="ORF">BacF7301_24290</name>
</gene>
<organism evidence="9 10">
    <name type="scientific">Bacteroides faecium</name>
    <dbReference type="NCBI Taxonomy" id="2715212"/>
    <lineage>
        <taxon>Bacteria</taxon>
        <taxon>Pseudomonadati</taxon>
        <taxon>Bacteroidota</taxon>
        <taxon>Bacteroidia</taxon>
        <taxon>Bacteroidales</taxon>
        <taxon>Bacteroidaceae</taxon>
        <taxon>Bacteroides</taxon>
    </lineage>
</organism>
<dbReference type="Pfam" id="PF02838">
    <property type="entry name" value="Glyco_hydro_20b"/>
    <property type="match status" value="1"/>
</dbReference>
<evidence type="ECO:0000256" key="1">
    <source>
        <dbReference type="ARBA" id="ARBA00001231"/>
    </source>
</evidence>
<dbReference type="Gene3D" id="3.30.379.10">
    <property type="entry name" value="Chitobiase/beta-hexosaminidase domain 2-like"/>
    <property type="match status" value="1"/>
</dbReference>
<evidence type="ECO:0000256" key="5">
    <source>
        <dbReference type="ARBA" id="ARBA00023295"/>
    </source>
</evidence>
<dbReference type="RefSeq" id="WP_167966783.1">
    <property type="nucleotide sequence ID" value="NZ_CP050831.1"/>
</dbReference>
<reference evidence="9 10" key="1">
    <citation type="submission" date="2020-03" db="EMBL/GenBank/DDBJ databases">
        <title>Genomic analysis of Bacteroides faecium CBA7301.</title>
        <authorList>
            <person name="Kim J."/>
            <person name="Roh S.W."/>
        </authorList>
    </citation>
    <scope>NUCLEOTIDE SEQUENCE [LARGE SCALE GENOMIC DNA]</scope>
    <source>
        <strain evidence="9 10">CBA7301</strain>
    </source>
</reference>
<dbReference type="InterPro" id="IPR025705">
    <property type="entry name" value="Beta_hexosaminidase_sua/sub"/>
</dbReference>
<keyword evidence="4" id="KW-0378">Hydrolase</keyword>
<protein>
    <recommendedName>
        <fullName evidence="3">beta-N-acetylhexosaminidase</fullName>
        <ecNumber evidence="3">3.2.1.52</ecNumber>
    </recommendedName>
</protein>
<feature type="domain" description="Beta-hexosaminidase bacterial type N-terminal" evidence="8">
    <location>
        <begin position="26"/>
        <end position="147"/>
    </location>
</feature>
<evidence type="ECO:0000313" key="10">
    <source>
        <dbReference type="Proteomes" id="UP000501780"/>
    </source>
</evidence>
<dbReference type="GO" id="GO:0030203">
    <property type="term" value="P:glycosaminoglycan metabolic process"/>
    <property type="evidence" value="ECO:0007669"/>
    <property type="project" value="TreeGrafter"/>
</dbReference>
<dbReference type="InterPro" id="IPR017853">
    <property type="entry name" value="GH"/>
</dbReference>
<evidence type="ECO:0000256" key="3">
    <source>
        <dbReference type="ARBA" id="ARBA00012663"/>
    </source>
</evidence>